<dbReference type="AlphaFoldDB" id="A0A9P5X7Y4"/>
<dbReference type="Proteomes" id="UP000807342">
    <property type="component" value="Unassembled WGS sequence"/>
</dbReference>
<accession>A0A9P5X7Y4</accession>
<dbReference type="OrthoDB" id="3268823at2759"/>
<feature type="compositionally biased region" description="Polar residues" evidence="1">
    <location>
        <begin position="44"/>
        <end position="64"/>
    </location>
</feature>
<proteinExistence type="predicted"/>
<evidence type="ECO:0000313" key="2">
    <source>
        <dbReference type="EMBL" id="KAF9446267.1"/>
    </source>
</evidence>
<reference evidence="2" key="1">
    <citation type="submission" date="2020-11" db="EMBL/GenBank/DDBJ databases">
        <authorList>
            <consortium name="DOE Joint Genome Institute"/>
            <person name="Ahrendt S."/>
            <person name="Riley R."/>
            <person name="Andreopoulos W."/>
            <person name="Labutti K."/>
            <person name="Pangilinan J."/>
            <person name="Ruiz-Duenas F.J."/>
            <person name="Barrasa J.M."/>
            <person name="Sanchez-Garcia M."/>
            <person name="Camarero S."/>
            <person name="Miyauchi S."/>
            <person name="Serrano A."/>
            <person name="Linde D."/>
            <person name="Babiker R."/>
            <person name="Drula E."/>
            <person name="Ayuso-Fernandez I."/>
            <person name="Pacheco R."/>
            <person name="Padilla G."/>
            <person name="Ferreira P."/>
            <person name="Barriuso J."/>
            <person name="Kellner H."/>
            <person name="Castanera R."/>
            <person name="Alfaro M."/>
            <person name="Ramirez L."/>
            <person name="Pisabarro A.G."/>
            <person name="Kuo A."/>
            <person name="Tritt A."/>
            <person name="Lipzen A."/>
            <person name="He G."/>
            <person name="Yan M."/>
            <person name="Ng V."/>
            <person name="Cullen D."/>
            <person name="Martin F."/>
            <person name="Rosso M.-N."/>
            <person name="Henrissat B."/>
            <person name="Hibbett D."/>
            <person name="Martinez A.T."/>
            <person name="Grigoriev I.V."/>
        </authorList>
    </citation>
    <scope>NUCLEOTIDE SEQUENCE</scope>
    <source>
        <strain evidence="2">MF-IS2</strain>
    </source>
</reference>
<name>A0A9P5X7Y4_9AGAR</name>
<sequence>MTEVLSAQKSASGTTGVEPRPLVGSRRSKSPLSPQLKIDPASEWANSTLSALDTTEEVQSSTTPGPALPGAYPYTPSSLEPGPSFEEVKDTAREYLYAAGQYVPSHEDIKKMAQNAGSTVRGYIPNGVATYLGEFIRNLRFQLRSKLPFRSSASSPRIRGCLAYRRE</sequence>
<feature type="compositionally biased region" description="Polar residues" evidence="1">
    <location>
        <begin position="1"/>
        <end position="15"/>
    </location>
</feature>
<dbReference type="EMBL" id="MU151255">
    <property type="protein sequence ID" value="KAF9446267.1"/>
    <property type="molecule type" value="Genomic_DNA"/>
</dbReference>
<keyword evidence="3" id="KW-1185">Reference proteome</keyword>
<protein>
    <submittedName>
        <fullName evidence="2">Uncharacterized protein</fullName>
    </submittedName>
</protein>
<evidence type="ECO:0000256" key="1">
    <source>
        <dbReference type="SAM" id="MobiDB-lite"/>
    </source>
</evidence>
<feature type="region of interest" description="Disordered" evidence="1">
    <location>
        <begin position="1"/>
        <end position="85"/>
    </location>
</feature>
<organism evidence="2 3">
    <name type="scientific">Macrolepiota fuliginosa MF-IS2</name>
    <dbReference type="NCBI Taxonomy" id="1400762"/>
    <lineage>
        <taxon>Eukaryota</taxon>
        <taxon>Fungi</taxon>
        <taxon>Dikarya</taxon>
        <taxon>Basidiomycota</taxon>
        <taxon>Agaricomycotina</taxon>
        <taxon>Agaricomycetes</taxon>
        <taxon>Agaricomycetidae</taxon>
        <taxon>Agaricales</taxon>
        <taxon>Agaricineae</taxon>
        <taxon>Agaricaceae</taxon>
        <taxon>Macrolepiota</taxon>
    </lineage>
</organism>
<comment type="caution">
    <text evidence="2">The sequence shown here is derived from an EMBL/GenBank/DDBJ whole genome shotgun (WGS) entry which is preliminary data.</text>
</comment>
<evidence type="ECO:0000313" key="3">
    <source>
        <dbReference type="Proteomes" id="UP000807342"/>
    </source>
</evidence>
<gene>
    <name evidence="2" type="ORF">P691DRAFT_215498</name>
</gene>